<dbReference type="InParanoid" id="A0A0L0HMA0"/>
<evidence type="ECO:0000256" key="2">
    <source>
        <dbReference type="SAM" id="MobiDB-lite"/>
    </source>
</evidence>
<feature type="compositionally biased region" description="Low complexity" evidence="2">
    <location>
        <begin position="121"/>
        <end position="141"/>
    </location>
</feature>
<evidence type="ECO:0000313" key="4">
    <source>
        <dbReference type="Proteomes" id="UP000053201"/>
    </source>
</evidence>
<evidence type="ECO:0000256" key="1">
    <source>
        <dbReference type="ARBA" id="ARBA00006888"/>
    </source>
</evidence>
<protein>
    <recommendedName>
        <fullName evidence="5">Protein FAM72</fullName>
    </recommendedName>
</protein>
<dbReference type="GeneID" id="27686035"/>
<dbReference type="OrthoDB" id="2526683at2759"/>
<sequence>MSVPSHRHLMEREFGTRAAHQPAGVIEAEDDDSSPSLVSSVIPRHNNMPGRYPYQTLTAATPSHPYPAFYPAHTSYSGYVYVATAGMSPGQVPAPTSSSSGPPVSASSARHHVQHQSRVGQQQSSQNYTTTTSRSQSTSSSNMFHIPASRMALRRGNFTSSMGANDGMTNTSTTTRGTWSRQSSEGSLNDNIRPQFRSKVVCELTCRHCTAVVCRRGMKAILLADMNIELFSTDVPPNGVQLVNDDYQTRNCFCRIRDVACLGCGNVIGYHVTQPCEPCMEACNNGHFWMFHISEVAYADRLDSAGTRALLWAHLPRADKDMEFADIYDKMCR</sequence>
<comment type="similarity">
    <text evidence="1">Belongs to the FAM72 family.</text>
</comment>
<proteinExistence type="inferred from homology"/>
<name>A0A0L0HMA0_SPIPD</name>
<feature type="compositionally biased region" description="Low complexity" evidence="2">
    <location>
        <begin position="169"/>
        <end position="184"/>
    </location>
</feature>
<organism evidence="3 4">
    <name type="scientific">Spizellomyces punctatus (strain DAOM BR117)</name>
    <dbReference type="NCBI Taxonomy" id="645134"/>
    <lineage>
        <taxon>Eukaryota</taxon>
        <taxon>Fungi</taxon>
        <taxon>Fungi incertae sedis</taxon>
        <taxon>Chytridiomycota</taxon>
        <taxon>Chytridiomycota incertae sedis</taxon>
        <taxon>Chytridiomycetes</taxon>
        <taxon>Spizellomycetales</taxon>
        <taxon>Spizellomycetaceae</taxon>
        <taxon>Spizellomyces</taxon>
    </lineage>
</organism>
<dbReference type="GO" id="GO:0005829">
    <property type="term" value="C:cytosol"/>
    <property type="evidence" value="ECO:0007669"/>
    <property type="project" value="UniProtKB-ARBA"/>
</dbReference>
<dbReference type="AlphaFoldDB" id="A0A0L0HMA0"/>
<dbReference type="eggNOG" id="ENOG502S1HA">
    <property type="taxonomic scope" value="Eukaryota"/>
</dbReference>
<feature type="region of interest" description="Disordered" evidence="2">
    <location>
        <begin position="90"/>
        <end position="142"/>
    </location>
</feature>
<dbReference type="RefSeq" id="XP_016609983.1">
    <property type="nucleotide sequence ID" value="XM_016750740.1"/>
</dbReference>
<feature type="compositionally biased region" description="Low complexity" evidence="2">
    <location>
        <begin position="93"/>
        <end position="108"/>
    </location>
</feature>
<dbReference type="PANTHER" id="PTHR31841">
    <property type="entry name" value="PROTEIN FAM72A-RELATED"/>
    <property type="match status" value="1"/>
</dbReference>
<dbReference type="EMBL" id="KQ257453">
    <property type="protein sequence ID" value="KND01944.1"/>
    <property type="molecule type" value="Genomic_DNA"/>
</dbReference>
<feature type="region of interest" description="Disordered" evidence="2">
    <location>
        <begin position="1"/>
        <end position="20"/>
    </location>
</feature>
<dbReference type="Pfam" id="PF14976">
    <property type="entry name" value="YPEH2ZP"/>
    <property type="match status" value="1"/>
</dbReference>
<evidence type="ECO:0008006" key="5">
    <source>
        <dbReference type="Google" id="ProtNLM"/>
    </source>
</evidence>
<dbReference type="PANTHER" id="PTHR31841:SF1">
    <property type="entry name" value="PROTEIN FAM72A-RELATED"/>
    <property type="match status" value="1"/>
</dbReference>
<accession>A0A0L0HMA0</accession>
<reference evidence="3 4" key="1">
    <citation type="submission" date="2009-08" db="EMBL/GenBank/DDBJ databases">
        <title>The Genome Sequence of Spizellomyces punctatus strain DAOM BR117.</title>
        <authorList>
            <consortium name="The Broad Institute Genome Sequencing Platform"/>
            <person name="Russ C."/>
            <person name="Cuomo C."/>
            <person name="Shea T."/>
            <person name="Young S.K."/>
            <person name="Zeng Q."/>
            <person name="Koehrsen M."/>
            <person name="Haas B."/>
            <person name="Borodovsky M."/>
            <person name="Guigo R."/>
            <person name="Alvarado L."/>
            <person name="Berlin A."/>
            <person name="Bochicchio J."/>
            <person name="Borenstein D."/>
            <person name="Chapman S."/>
            <person name="Chen Z."/>
            <person name="Engels R."/>
            <person name="Freedman E."/>
            <person name="Gellesch M."/>
            <person name="Goldberg J."/>
            <person name="Griggs A."/>
            <person name="Gujja S."/>
            <person name="Heiman D."/>
            <person name="Hepburn T."/>
            <person name="Howarth C."/>
            <person name="Jen D."/>
            <person name="Larson L."/>
            <person name="Lewis B."/>
            <person name="Mehta T."/>
            <person name="Park D."/>
            <person name="Pearson M."/>
            <person name="Roberts A."/>
            <person name="Saif S."/>
            <person name="Shenoy N."/>
            <person name="Sisk P."/>
            <person name="Stolte C."/>
            <person name="Sykes S."/>
            <person name="Thomson T."/>
            <person name="Walk T."/>
            <person name="White J."/>
            <person name="Yandava C."/>
            <person name="Burger G."/>
            <person name="Gray M.W."/>
            <person name="Holland P.W.H."/>
            <person name="King N."/>
            <person name="Lang F.B.F."/>
            <person name="Roger A.J."/>
            <person name="Ruiz-Trillo I."/>
            <person name="Lander E."/>
            <person name="Nusbaum C."/>
        </authorList>
    </citation>
    <scope>NUCLEOTIDE SEQUENCE [LARGE SCALE GENOMIC DNA]</scope>
    <source>
        <strain evidence="3 4">DAOM BR117</strain>
    </source>
</reference>
<dbReference type="Proteomes" id="UP000053201">
    <property type="component" value="Unassembled WGS sequence"/>
</dbReference>
<dbReference type="InterPro" id="IPR026768">
    <property type="entry name" value="YPEH2ZP"/>
</dbReference>
<evidence type="ECO:0000313" key="3">
    <source>
        <dbReference type="EMBL" id="KND01944.1"/>
    </source>
</evidence>
<dbReference type="VEuPathDB" id="FungiDB:SPPG_02451"/>
<keyword evidence="4" id="KW-1185">Reference proteome</keyword>
<gene>
    <name evidence="3" type="ORF">SPPG_02451</name>
</gene>
<feature type="region of interest" description="Disordered" evidence="2">
    <location>
        <begin position="158"/>
        <end position="190"/>
    </location>
</feature>